<dbReference type="RefSeq" id="WP_066755368.1">
    <property type="nucleotide sequence ID" value="NZ_JBHUMB010000006.1"/>
</dbReference>
<proteinExistence type="predicted"/>
<dbReference type="InterPro" id="IPR054422">
    <property type="entry name" value="TetR-like_HI_0893_C"/>
</dbReference>
<dbReference type="InterPro" id="IPR009057">
    <property type="entry name" value="Homeodomain-like_sf"/>
</dbReference>
<dbReference type="Pfam" id="PF00440">
    <property type="entry name" value="TetR_N"/>
    <property type="match status" value="1"/>
</dbReference>
<dbReference type="PROSITE" id="PS50977">
    <property type="entry name" value="HTH_TETR_2"/>
    <property type="match status" value="1"/>
</dbReference>
<dbReference type="Proteomes" id="UP001597418">
    <property type="component" value="Unassembled WGS sequence"/>
</dbReference>
<evidence type="ECO:0000259" key="3">
    <source>
        <dbReference type="PROSITE" id="PS50977"/>
    </source>
</evidence>
<evidence type="ECO:0000313" key="5">
    <source>
        <dbReference type="Proteomes" id="UP001597418"/>
    </source>
</evidence>
<dbReference type="Pfam" id="PF22604">
    <property type="entry name" value="TetR_HI_0893_C"/>
    <property type="match status" value="1"/>
</dbReference>
<keyword evidence="1 2" id="KW-0238">DNA-binding</keyword>
<feature type="domain" description="HTH tetR-type" evidence="3">
    <location>
        <begin position="6"/>
        <end position="66"/>
    </location>
</feature>
<dbReference type="InterPro" id="IPR036271">
    <property type="entry name" value="Tet_transcr_reg_TetR-rel_C_sf"/>
</dbReference>
<dbReference type="Gene3D" id="1.10.357.10">
    <property type="entry name" value="Tetracycline Repressor, domain 2"/>
    <property type="match status" value="1"/>
</dbReference>
<organism evidence="4 5">
    <name type="scientific">Sphingobacterium populi</name>
    <dbReference type="NCBI Taxonomy" id="1812824"/>
    <lineage>
        <taxon>Bacteria</taxon>
        <taxon>Pseudomonadati</taxon>
        <taxon>Bacteroidota</taxon>
        <taxon>Sphingobacteriia</taxon>
        <taxon>Sphingobacteriales</taxon>
        <taxon>Sphingobacteriaceae</taxon>
        <taxon>Sphingobacterium</taxon>
    </lineage>
</organism>
<evidence type="ECO:0000256" key="2">
    <source>
        <dbReference type="PROSITE-ProRule" id="PRU00335"/>
    </source>
</evidence>
<keyword evidence="5" id="KW-1185">Reference proteome</keyword>
<accession>A0ABW5U9G8</accession>
<evidence type="ECO:0000313" key="4">
    <source>
        <dbReference type="EMBL" id="MFD2742564.1"/>
    </source>
</evidence>
<protein>
    <submittedName>
        <fullName evidence="4">TetR/AcrR family transcriptional regulator</fullName>
    </submittedName>
</protein>
<sequence>MNVQSTNKKEVIFQSTLVLLQDNGFHGTPMSQIAQHAKLSVGTIYHYFESKEELILELFAYCKAQLMDFIFDGTTLTEEQYENDFKKVWRRFVQFYTDYPTYFCFMNQFYSSPFHETERLRKLQQPNEDRANIQNFLARGIELNQLRDTSIHILNSAFTGVAVSYIKSVIFGKVTMQKEELDEMVDLVWKSIKKEYV</sequence>
<dbReference type="EMBL" id="JBHUMB010000006">
    <property type="protein sequence ID" value="MFD2742564.1"/>
    <property type="molecule type" value="Genomic_DNA"/>
</dbReference>
<name>A0ABW5U9G8_9SPHI</name>
<reference evidence="5" key="1">
    <citation type="journal article" date="2019" name="Int. J. Syst. Evol. Microbiol.">
        <title>The Global Catalogue of Microorganisms (GCM) 10K type strain sequencing project: providing services to taxonomists for standard genome sequencing and annotation.</title>
        <authorList>
            <consortium name="The Broad Institute Genomics Platform"/>
            <consortium name="The Broad Institute Genome Sequencing Center for Infectious Disease"/>
            <person name="Wu L."/>
            <person name="Ma J."/>
        </authorList>
    </citation>
    <scope>NUCLEOTIDE SEQUENCE [LARGE SCALE GENOMIC DNA]</scope>
    <source>
        <strain evidence="5">KCTC 42247</strain>
    </source>
</reference>
<dbReference type="SUPFAM" id="SSF48498">
    <property type="entry name" value="Tetracyclin repressor-like, C-terminal domain"/>
    <property type="match status" value="1"/>
</dbReference>
<feature type="DNA-binding region" description="H-T-H motif" evidence="2">
    <location>
        <begin position="29"/>
        <end position="48"/>
    </location>
</feature>
<dbReference type="PANTHER" id="PTHR43479:SF11">
    <property type="entry name" value="ACREF_ENVCD OPERON REPRESSOR-RELATED"/>
    <property type="match status" value="1"/>
</dbReference>
<comment type="caution">
    <text evidence="4">The sequence shown here is derived from an EMBL/GenBank/DDBJ whole genome shotgun (WGS) entry which is preliminary data.</text>
</comment>
<dbReference type="PRINTS" id="PR00455">
    <property type="entry name" value="HTHTETR"/>
</dbReference>
<dbReference type="InterPro" id="IPR050624">
    <property type="entry name" value="HTH-type_Tx_Regulator"/>
</dbReference>
<evidence type="ECO:0000256" key="1">
    <source>
        <dbReference type="ARBA" id="ARBA00023125"/>
    </source>
</evidence>
<gene>
    <name evidence="4" type="ORF">ACFSQ6_04075</name>
</gene>
<dbReference type="InterPro" id="IPR001647">
    <property type="entry name" value="HTH_TetR"/>
</dbReference>
<dbReference type="SUPFAM" id="SSF46689">
    <property type="entry name" value="Homeodomain-like"/>
    <property type="match status" value="1"/>
</dbReference>
<dbReference type="PANTHER" id="PTHR43479">
    <property type="entry name" value="ACREF/ENVCD OPERON REPRESSOR-RELATED"/>
    <property type="match status" value="1"/>
</dbReference>